<dbReference type="SUPFAM" id="SSF52058">
    <property type="entry name" value="L domain-like"/>
    <property type="match status" value="4"/>
</dbReference>
<evidence type="ECO:0000313" key="2">
    <source>
        <dbReference type="EMBL" id="EAX86058.1"/>
    </source>
</evidence>
<dbReference type="STRING" id="5722.A2G9V7"/>
<evidence type="ECO:0000313" key="3">
    <source>
        <dbReference type="Proteomes" id="UP000001542"/>
    </source>
</evidence>
<dbReference type="KEGG" id="tva:4743704"/>
<keyword evidence="1" id="KW-1133">Transmembrane helix</keyword>
<sequence length="1094" mass="123360">MSQTNIEEIPYGCFANSTLKYIELPNTLYRVCSYAFDYTQIEIFDPYVNLKYIEPYGLSNCYNLTIANLSQTIITRLDQKAFYECPSLKDMWMSSKITTVLSRTFANTDIAHIKIPKQLTKLETEAFAYSGFHEFDFSECQLTEIPPKAFYSCHKVQKIILSQSTTIIRANAFADCSVSEIGIYSSLETLEEGCFCNTSNLRSLDLSAASVKTIPKDAFRNSNCGNLDLPLSLITISDFAFANGRVAHISVGSKLESIGLNAFQNCLKLYSINLSQTAIKEIKDFTFDNCYSLSSVSFPVSLETIGIRAFYGCNFPEIHFPPNIKTVSEYAFASISKLKTADLECMDYKIIEKETFANCTSLEVLKISDIKTIKQGAFRNTKLRKTVLQSSINDVYEAAFAGCQYLEHFDMSKTNIKKIYSDTFANCSRLSEFYFSQETAIIDSSAFYGCALKLFKVPKSLQTLGEFALSHLTFLDRIDLTNTRIDTIKTGCFCYSTKLIDIKLPPIAAIEPKAFEGCSNLRIIMLNGTYVKLLPAVCFLNCFRLEKIIFPYKLETIDQQCFAFTNLRKFKAPDTLRTIKKYAFYSSQNLISVSMSTSQIEVIPEGVFLHCTSLTNISMPIMVKSIGLEAFALTNISKFPICQNLNNLGPKCFYGCQSLVHVNLDQSGVSYIPEFCFYNCKKLRKIEFNGYLSEIIFGRFCFSNTGFRSFEFPHITTEVNEGIFSSCIDLVYVDISQVNVNFSSSIFEGCLHLETLMISTSLQELGSRSLVGTALDKFIAPPSLSRIGSGSFGNCRFLREIDLRNSKVSVIPAECFSLCHSLKIIYFNDHITSIGSCAFMQTKLGKIILPQKTFNIERCLFKDCHSLIEVCLSYTSITTIPYQCFAGCKHLKKVLLPESINTIGIESFASTKIKSINLPKTTNLIGSSCFMFCENLKKIDLSATNIEVLPPYLFYNCTNLVEVSLPILLVELDQTCFVGCSSLTVFEYCGYGDHQTTKLPSFVNDEMEIHVKKDFKHKKFFGLQVIKGYYCGTAPDPTPRPTDKYWMMSEEKIEKRSFATFALLSMCIAIVLTYATAFYYITSENRRDGYSLLQ</sequence>
<dbReference type="InterPro" id="IPR026906">
    <property type="entry name" value="LRR_5"/>
</dbReference>
<keyword evidence="1" id="KW-0812">Transmembrane</keyword>
<dbReference type="PANTHER" id="PTHR45661">
    <property type="entry name" value="SURFACE ANTIGEN"/>
    <property type="match status" value="1"/>
</dbReference>
<reference evidence="2" key="1">
    <citation type="submission" date="2006-10" db="EMBL/GenBank/DDBJ databases">
        <authorList>
            <person name="Amadeo P."/>
            <person name="Zhao Q."/>
            <person name="Wortman J."/>
            <person name="Fraser-Liggett C."/>
            <person name="Carlton J."/>
        </authorList>
    </citation>
    <scope>NUCLEOTIDE SEQUENCE</scope>
    <source>
        <strain evidence="2">G3</strain>
    </source>
</reference>
<dbReference type="Pfam" id="PF13306">
    <property type="entry name" value="LRR_5"/>
    <property type="match status" value="6"/>
</dbReference>
<gene>
    <name evidence="2" type="ORF">TVAG_252070</name>
</gene>
<keyword evidence="1" id="KW-0472">Membrane</keyword>
<dbReference type="OrthoDB" id="27267at2759"/>
<dbReference type="RefSeq" id="XP_001298988.1">
    <property type="nucleotide sequence ID" value="XM_001298987.1"/>
</dbReference>
<feature type="transmembrane region" description="Helical" evidence="1">
    <location>
        <begin position="1058"/>
        <end position="1081"/>
    </location>
</feature>
<dbReference type="PANTHER" id="PTHR45661:SF3">
    <property type="entry name" value="IG-LIKE DOMAIN-CONTAINING PROTEIN"/>
    <property type="match status" value="1"/>
</dbReference>
<accession>A2G9V7</accession>
<dbReference type="VEuPathDB" id="TrichDB:TVAG_252070"/>
<keyword evidence="3" id="KW-1185">Reference proteome</keyword>
<dbReference type="AlphaFoldDB" id="A2G9V7"/>
<dbReference type="InterPro" id="IPR053139">
    <property type="entry name" value="Surface_bspA-like"/>
</dbReference>
<dbReference type="eggNOG" id="KOG4194">
    <property type="taxonomic scope" value="Eukaryota"/>
</dbReference>
<dbReference type="InterPro" id="IPR032675">
    <property type="entry name" value="LRR_dom_sf"/>
</dbReference>
<name>A2G9V7_TRIV3</name>
<reference evidence="2" key="2">
    <citation type="journal article" date="2007" name="Science">
        <title>Draft genome sequence of the sexually transmitted pathogen Trichomonas vaginalis.</title>
        <authorList>
            <person name="Carlton J.M."/>
            <person name="Hirt R.P."/>
            <person name="Silva J.C."/>
            <person name="Delcher A.L."/>
            <person name="Schatz M."/>
            <person name="Zhao Q."/>
            <person name="Wortman J.R."/>
            <person name="Bidwell S.L."/>
            <person name="Alsmark U.C.M."/>
            <person name="Besteiro S."/>
            <person name="Sicheritz-Ponten T."/>
            <person name="Noel C.J."/>
            <person name="Dacks J.B."/>
            <person name="Foster P.G."/>
            <person name="Simillion C."/>
            <person name="Van de Peer Y."/>
            <person name="Miranda-Saavedra D."/>
            <person name="Barton G.J."/>
            <person name="Westrop G.D."/>
            <person name="Mueller S."/>
            <person name="Dessi D."/>
            <person name="Fiori P.L."/>
            <person name="Ren Q."/>
            <person name="Paulsen I."/>
            <person name="Zhang H."/>
            <person name="Bastida-Corcuera F.D."/>
            <person name="Simoes-Barbosa A."/>
            <person name="Brown M.T."/>
            <person name="Hayes R.D."/>
            <person name="Mukherjee M."/>
            <person name="Okumura C.Y."/>
            <person name="Schneider R."/>
            <person name="Smith A.J."/>
            <person name="Vanacova S."/>
            <person name="Villalvazo M."/>
            <person name="Haas B.J."/>
            <person name="Pertea M."/>
            <person name="Feldblyum T.V."/>
            <person name="Utterback T.R."/>
            <person name="Shu C.L."/>
            <person name="Osoegawa K."/>
            <person name="de Jong P.J."/>
            <person name="Hrdy I."/>
            <person name="Horvathova L."/>
            <person name="Zubacova Z."/>
            <person name="Dolezal P."/>
            <person name="Malik S.B."/>
            <person name="Logsdon J.M. Jr."/>
            <person name="Henze K."/>
            <person name="Gupta A."/>
            <person name="Wang C.C."/>
            <person name="Dunne R.L."/>
            <person name="Upcroft J.A."/>
            <person name="Upcroft P."/>
            <person name="White O."/>
            <person name="Salzberg S.L."/>
            <person name="Tang P."/>
            <person name="Chiu C.-H."/>
            <person name="Lee Y.-S."/>
            <person name="Embley T.M."/>
            <person name="Coombs G.H."/>
            <person name="Mottram J.C."/>
            <person name="Tachezy J."/>
            <person name="Fraser-Liggett C.M."/>
            <person name="Johnson P.J."/>
        </authorList>
    </citation>
    <scope>NUCLEOTIDE SEQUENCE [LARGE SCALE GENOMIC DNA]</scope>
    <source>
        <strain evidence="2">G3</strain>
    </source>
</reference>
<proteinExistence type="predicted"/>
<dbReference type="EMBL" id="DS114749">
    <property type="protein sequence ID" value="EAX86058.1"/>
    <property type="molecule type" value="Genomic_DNA"/>
</dbReference>
<organism evidence="2 3">
    <name type="scientific">Trichomonas vaginalis (strain ATCC PRA-98 / G3)</name>
    <dbReference type="NCBI Taxonomy" id="412133"/>
    <lineage>
        <taxon>Eukaryota</taxon>
        <taxon>Metamonada</taxon>
        <taxon>Parabasalia</taxon>
        <taxon>Trichomonadida</taxon>
        <taxon>Trichomonadidae</taxon>
        <taxon>Trichomonas</taxon>
    </lineage>
</organism>
<dbReference type="InParanoid" id="A2G9V7"/>
<evidence type="ECO:0000256" key="1">
    <source>
        <dbReference type="SAM" id="Phobius"/>
    </source>
</evidence>
<dbReference type="Proteomes" id="UP000001542">
    <property type="component" value="Unassembled WGS sequence"/>
</dbReference>
<protein>
    <submittedName>
        <fullName evidence="2">Surface antigen BspA-like</fullName>
    </submittedName>
</protein>
<dbReference type="Gene3D" id="3.80.10.10">
    <property type="entry name" value="Ribonuclease Inhibitor"/>
    <property type="match status" value="9"/>
</dbReference>
<dbReference type="VEuPathDB" id="TrichDB:TVAGG3_0838740"/>